<dbReference type="GO" id="GO:0045454">
    <property type="term" value="P:cell redox homeostasis"/>
    <property type="evidence" value="ECO:0007669"/>
    <property type="project" value="TreeGrafter"/>
</dbReference>
<evidence type="ECO:0000256" key="2">
    <source>
        <dbReference type="ARBA" id="ARBA00023284"/>
    </source>
</evidence>
<protein>
    <recommendedName>
        <fullName evidence="6">Selenoprotein T</fullName>
    </recommendedName>
</protein>
<dbReference type="GO" id="GO:0005789">
    <property type="term" value="C:endoplasmic reticulum membrane"/>
    <property type="evidence" value="ECO:0007669"/>
    <property type="project" value="TreeGrafter"/>
</dbReference>
<keyword evidence="2" id="KW-0676">Redox-active center</keyword>
<gene>
    <name evidence="4" type="ORF">PPENT_87.1.T1260068</name>
</gene>
<evidence type="ECO:0000256" key="1">
    <source>
        <dbReference type="ARBA" id="ARBA00022729"/>
    </source>
</evidence>
<dbReference type="EMBL" id="CAJJDO010000126">
    <property type="protein sequence ID" value="CAD8200943.1"/>
    <property type="molecule type" value="Genomic_DNA"/>
</dbReference>
<dbReference type="GO" id="GO:0004791">
    <property type="term" value="F:thioredoxin-disulfide reductase (NADPH) activity"/>
    <property type="evidence" value="ECO:0007669"/>
    <property type="project" value="TreeGrafter"/>
</dbReference>
<keyword evidence="1 3" id="KW-0732">Signal</keyword>
<dbReference type="PANTHER" id="PTHR13544">
    <property type="entry name" value="SELENOPROTEIN T"/>
    <property type="match status" value="1"/>
</dbReference>
<evidence type="ECO:0008006" key="6">
    <source>
        <dbReference type="Google" id="ProtNLM"/>
    </source>
</evidence>
<sequence>MEKTITIIFFALLAFEFFKPQQKEEQWQESKEQILNSHPRNHVDNGKIEVLIQYCTRAFQQIQQAIFNQFDERVDVMGMPYPLGEGKEKLIQLLTIIQYGFIAGLIFFDKQISEMSNFWRNNISQSKLKYGFLGYIAFNFIITQLSSSGAFEIFINDQLIHSKINSGQMPSMDIIFKIIRERLQ</sequence>
<dbReference type="Pfam" id="PF10262">
    <property type="entry name" value="Rdx"/>
    <property type="match status" value="1"/>
</dbReference>
<evidence type="ECO:0000256" key="3">
    <source>
        <dbReference type="SAM" id="SignalP"/>
    </source>
</evidence>
<dbReference type="InterPro" id="IPR019389">
    <property type="entry name" value="Selenoprotein_T"/>
</dbReference>
<feature type="chain" id="PRO_5035830635" description="Selenoprotein T" evidence="3">
    <location>
        <begin position="21"/>
        <end position="184"/>
    </location>
</feature>
<dbReference type="Proteomes" id="UP000689195">
    <property type="component" value="Unassembled WGS sequence"/>
</dbReference>
<evidence type="ECO:0000313" key="4">
    <source>
        <dbReference type="EMBL" id="CAD8200943.1"/>
    </source>
</evidence>
<dbReference type="OrthoDB" id="312145at2759"/>
<keyword evidence="5" id="KW-1185">Reference proteome</keyword>
<accession>A0A8S1XII8</accession>
<dbReference type="NCBIfam" id="TIGR02174">
    <property type="entry name" value="CXXU_selWTH"/>
    <property type="match status" value="1"/>
</dbReference>
<feature type="signal peptide" evidence="3">
    <location>
        <begin position="1"/>
        <end position="20"/>
    </location>
</feature>
<dbReference type="AlphaFoldDB" id="A0A8S1XII8"/>
<organism evidence="4 5">
    <name type="scientific">Paramecium pentaurelia</name>
    <dbReference type="NCBI Taxonomy" id="43138"/>
    <lineage>
        <taxon>Eukaryota</taxon>
        <taxon>Sar</taxon>
        <taxon>Alveolata</taxon>
        <taxon>Ciliophora</taxon>
        <taxon>Intramacronucleata</taxon>
        <taxon>Oligohymenophorea</taxon>
        <taxon>Peniculida</taxon>
        <taxon>Parameciidae</taxon>
        <taxon>Paramecium</taxon>
    </lineage>
</organism>
<proteinExistence type="predicted"/>
<dbReference type="InterPro" id="IPR011893">
    <property type="entry name" value="Selenoprotein_Rdx-typ"/>
</dbReference>
<dbReference type="PANTHER" id="PTHR13544:SF0">
    <property type="entry name" value="THIOREDOXIN REDUCTASE-LIKE SELENOPROTEIN T"/>
    <property type="match status" value="1"/>
</dbReference>
<reference evidence="4" key="1">
    <citation type="submission" date="2021-01" db="EMBL/GenBank/DDBJ databases">
        <authorList>
            <consortium name="Genoscope - CEA"/>
            <person name="William W."/>
        </authorList>
    </citation>
    <scope>NUCLEOTIDE SEQUENCE</scope>
</reference>
<evidence type="ECO:0000313" key="5">
    <source>
        <dbReference type="Proteomes" id="UP000689195"/>
    </source>
</evidence>
<comment type="caution">
    <text evidence="4">The sequence shown here is derived from an EMBL/GenBank/DDBJ whole genome shotgun (WGS) entry which is preliminary data.</text>
</comment>
<name>A0A8S1XII8_9CILI</name>